<evidence type="ECO:0000256" key="3">
    <source>
        <dbReference type="ARBA" id="ARBA00022547"/>
    </source>
</evidence>
<keyword evidence="8 12" id="KW-0472">Membrane</keyword>
<dbReference type="InterPro" id="IPR002146">
    <property type="entry name" value="ATP_synth_b/b'su_bac/chlpt"/>
</dbReference>
<comment type="subcellular location">
    <subcellularLocation>
        <location evidence="12">Cellular thylakoid membrane</location>
        <topology evidence="12">Single-pass membrane protein</topology>
    </subcellularLocation>
    <subcellularLocation>
        <location evidence="11">Endomembrane system</location>
        <topology evidence="11">Single-pass membrane protein</topology>
    </subcellularLocation>
</comment>
<organism evidence="15 16">
    <name type="scientific">Roseofilum reptotaenium AO1-A</name>
    <dbReference type="NCBI Taxonomy" id="1925591"/>
    <lineage>
        <taxon>Bacteria</taxon>
        <taxon>Bacillati</taxon>
        <taxon>Cyanobacteriota</taxon>
        <taxon>Cyanophyceae</taxon>
        <taxon>Desertifilales</taxon>
        <taxon>Desertifilaceae</taxon>
        <taxon>Roseofilum</taxon>
    </lineage>
</organism>
<comment type="caution">
    <text evidence="15">The sequence shown here is derived from an EMBL/GenBank/DDBJ whole genome shotgun (WGS) entry which is preliminary data.</text>
</comment>
<reference evidence="15" key="1">
    <citation type="submission" date="2016-10" db="EMBL/GenBank/DDBJ databases">
        <title>CRISPR-Cas defence system in Roseofilum reptotaenium: evidence of a bacteriophage-cyanobacterium arms race in the coral black band disease.</title>
        <authorList>
            <person name="Buerger P."/>
            <person name="Wood-Charlson E.M."/>
            <person name="Weynberg K.D."/>
            <person name="Willis B."/>
            <person name="Van Oppen M.J."/>
        </authorList>
    </citation>
    <scope>NUCLEOTIDE SEQUENCE [LARGE SCALE GENOMIC DNA]</scope>
    <source>
        <strain evidence="15">AO1-A</strain>
    </source>
</reference>
<comment type="subunit">
    <text evidence="12">F-type ATPases have 2 components, F(1) - the catalytic core - and F(0) - the membrane proton channel. F(1) has five subunits: alpha(3), beta(3), gamma(1), delta(1), epsilon(1). F(0) has four main subunits: a(1), b(1), b'(1) and c(10-14). The alpha and beta chains form an alternating ring which encloses part of the gamma chain. F(1) is attached to F(0) by a central stalk formed by the gamma and epsilon chains, while a peripheral stalk is formed by the delta, b and b' chains.</text>
</comment>
<evidence type="ECO:0000256" key="5">
    <source>
        <dbReference type="ARBA" id="ARBA00022781"/>
    </source>
</evidence>
<evidence type="ECO:0000256" key="9">
    <source>
        <dbReference type="ARBA" id="ARBA00023310"/>
    </source>
</evidence>
<evidence type="ECO:0000256" key="14">
    <source>
        <dbReference type="SAM" id="Coils"/>
    </source>
</evidence>
<evidence type="ECO:0000256" key="11">
    <source>
        <dbReference type="ARBA" id="ARBA00037847"/>
    </source>
</evidence>
<keyword evidence="14" id="KW-0175">Coiled coil</keyword>
<dbReference type="GO" id="GO:0045259">
    <property type="term" value="C:proton-transporting ATP synthase complex"/>
    <property type="evidence" value="ECO:0007669"/>
    <property type="project" value="UniProtKB-KW"/>
</dbReference>
<dbReference type="Pfam" id="PF00430">
    <property type="entry name" value="ATP-synt_B"/>
    <property type="match status" value="1"/>
</dbReference>
<dbReference type="EMBL" id="MLAW01000018">
    <property type="protein sequence ID" value="OJJ25334.1"/>
    <property type="molecule type" value="Genomic_DNA"/>
</dbReference>
<dbReference type="GO" id="GO:0046933">
    <property type="term" value="F:proton-transporting ATP synthase activity, rotational mechanism"/>
    <property type="evidence" value="ECO:0007669"/>
    <property type="project" value="UniProtKB-UniRule"/>
</dbReference>
<keyword evidence="7 12" id="KW-0406">Ion transport</keyword>
<sequence length="159" mass="17552">MIDGTILLAVEAAAEEAGGLFDLDATLPVMAIQFLILAALLNQIFYKPLGSAIDERSDYIRSNLTEARERLAKAEQLANQYEEELAGARKHSQSVIAQAQAEADKIAAQNMAQAQREAQAKRERATQEIDRQKQETLGVLEGQVDQLSRQILDKLLKTC</sequence>
<dbReference type="AlphaFoldDB" id="A0A1L9QRP1"/>
<keyword evidence="3 12" id="KW-0138">CF(0)</keyword>
<gene>
    <name evidence="12" type="primary">atpF2</name>
    <name evidence="12" type="synonym">atpG</name>
    <name evidence="15" type="ORF">BI308_11960</name>
</gene>
<keyword evidence="4 12" id="KW-0812">Transmembrane</keyword>
<dbReference type="HAMAP" id="MF_01398">
    <property type="entry name" value="ATP_synth_b_bprime"/>
    <property type="match status" value="1"/>
</dbReference>
<dbReference type="InterPro" id="IPR034679">
    <property type="entry name" value="ATP_synth_b"/>
</dbReference>
<dbReference type="GO" id="GO:0046961">
    <property type="term" value="F:proton-transporting ATPase activity, rotational mechanism"/>
    <property type="evidence" value="ECO:0007669"/>
    <property type="project" value="TreeGrafter"/>
</dbReference>
<evidence type="ECO:0000313" key="15">
    <source>
        <dbReference type="EMBL" id="OJJ25334.1"/>
    </source>
</evidence>
<feature type="coiled-coil region" evidence="14">
    <location>
        <begin position="64"/>
        <end position="135"/>
    </location>
</feature>
<keyword evidence="12" id="KW-0793">Thylakoid</keyword>
<keyword evidence="16" id="KW-1185">Reference proteome</keyword>
<evidence type="ECO:0000256" key="6">
    <source>
        <dbReference type="ARBA" id="ARBA00022989"/>
    </source>
</evidence>
<dbReference type="Proteomes" id="UP000183940">
    <property type="component" value="Unassembled WGS sequence"/>
</dbReference>
<dbReference type="PANTHER" id="PTHR33445:SF2">
    <property type="entry name" value="ATP SYNTHASE SUBUNIT B', CHLOROPLASTIC"/>
    <property type="match status" value="1"/>
</dbReference>
<evidence type="ECO:0000256" key="4">
    <source>
        <dbReference type="ARBA" id="ARBA00022692"/>
    </source>
</evidence>
<evidence type="ECO:0000256" key="1">
    <source>
        <dbReference type="ARBA" id="ARBA00005513"/>
    </source>
</evidence>
<keyword evidence="5 12" id="KW-0375">Hydrogen ion transport</keyword>
<dbReference type="NCBIfam" id="NF005607">
    <property type="entry name" value="PRK07353.1"/>
    <property type="match status" value="1"/>
</dbReference>
<evidence type="ECO:0000256" key="10">
    <source>
        <dbReference type="ARBA" id="ARBA00025198"/>
    </source>
</evidence>
<evidence type="ECO:0000256" key="8">
    <source>
        <dbReference type="ARBA" id="ARBA00023136"/>
    </source>
</evidence>
<dbReference type="InterPro" id="IPR050059">
    <property type="entry name" value="ATP_synthase_B_chain"/>
</dbReference>
<protein>
    <recommendedName>
        <fullName evidence="12">ATP synthase subunit b'</fullName>
    </recommendedName>
    <alternativeName>
        <fullName evidence="12">ATP synthase F(0) sector subunit b'</fullName>
    </alternativeName>
    <alternativeName>
        <fullName evidence="12">ATPase subunit II</fullName>
    </alternativeName>
    <alternativeName>
        <fullName evidence="12">F-type ATPase subunit b'</fullName>
        <shortName evidence="12">F-ATPase subunit b'</shortName>
    </alternativeName>
</protein>
<keyword evidence="9 12" id="KW-0066">ATP synthesis</keyword>
<comment type="similarity">
    <text evidence="1 12 13">Belongs to the ATPase B chain family.</text>
</comment>
<dbReference type="GO" id="GO:0031676">
    <property type="term" value="C:plasma membrane-derived thylakoid membrane"/>
    <property type="evidence" value="ECO:0007669"/>
    <property type="project" value="UniProtKB-SubCell"/>
</dbReference>
<keyword evidence="6 12" id="KW-1133">Transmembrane helix</keyword>
<comment type="function">
    <text evidence="12">Component of the F(0) channel, it forms part of the peripheral stalk, linking F(1) to F(0). The b'-subunit is a diverged and duplicated form of b found in plants and photosynthetic bacteria.</text>
</comment>
<evidence type="ECO:0000256" key="12">
    <source>
        <dbReference type="HAMAP-Rule" id="MF_01399"/>
    </source>
</evidence>
<keyword evidence="2 12" id="KW-0813">Transport</keyword>
<name>A0A1L9QRP1_9CYAN</name>
<evidence type="ECO:0000256" key="7">
    <source>
        <dbReference type="ARBA" id="ARBA00023065"/>
    </source>
</evidence>
<dbReference type="PANTHER" id="PTHR33445">
    <property type="entry name" value="ATP SYNTHASE SUBUNIT B', CHLOROPLASTIC"/>
    <property type="match status" value="1"/>
</dbReference>
<evidence type="ECO:0000256" key="13">
    <source>
        <dbReference type="RuleBase" id="RU003848"/>
    </source>
</evidence>
<proteinExistence type="inferred from homology"/>
<comment type="function">
    <text evidence="10 12">F(1)F(0) ATP synthase produces ATP from ADP in the presence of a proton or sodium gradient. F-type ATPases consist of two structural domains, F(1) containing the extramembraneous catalytic core and F(0) containing the membrane proton channel, linked together by a central stalk and a peripheral stalk. During catalysis, ATP synthesis in the catalytic domain of F(1) is coupled via a rotary mechanism of the central stalk subunits to proton translocation.</text>
</comment>
<dbReference type="CDD" id="cd06503">
    <property type="entry name" value="ATP-synt_Fo_b"/>
    <property type="match status" value="1"/>
</dbReference>
<accession>A0A1L9QRP1</accession>
<evidence type="ECO:0000313" key="16">
    <source>
        <dbReference type="Proteomes" id="UP000183940"/>
    </source>
</evidence>
<dbReference type="STRING" id="1925591.BI308_11960"/>
<evidence type="ECO:0000256" key="2">
    <source>
        <dbReference type="ARBA" id="ARBA00022448"/>
    </source>
</evidence>
<dbReference type="GO" id="GO:0012505">
    <property type="term" value="C:endomembrane system"/>
    <property type="evidence" value="ECO:0007669"/>
    <property type="project" value="UniProtKB-SubCell"/>
</dbReference>
<dbReference type="HAMAP" id="MF_01399">
    <property type="entry name" value="ATP_synth_bprime"/>
    <property type="match status" value="1"/>
</dbReference>